<comment type="caution">
    <text evidence="1">The sequence shown here is derived from an EMBL/GenBank/DDBJ whole genome shotgun (WGS) entry which is preliminary data.</text>
</comment>
<organism evidence="1 2">
    <name type="scientific">Sphingomonas psychrolutea</name>
    <dbReference type="NCBI Taxonomy" id="1259676"/>
    <lineage>
        <taxon>Bacteria</taxon>
        <taxon>Pseudomonadati</taxon>
        <taxon>Pseudomonadota</taxon>
        <taxon>Alphaproteobacteria</taxon>
        <taxon>Sphingomonadales</taxon>
        <taxon>Sphingomonadaceae</taxon>
        <taxon>Sphingomonas</taxon>
    </lineage>
</organism>
<protein>
    <submittedName>
        <fullName evidence="1">Uncharacterized protein</fullName>
    </submittedName>
</protein>
<proteinExistence type="predicted"/>
<evidence type="ECO:0000313" key="2">
    <source>
        <dbReference type="Proteomes" id="UP000618591"/>
    </source>
</evidence>
<name>A0ABQ1G6X0_9SPHN</name>
<accession>A0ABQ1G6X0</accession>
<dbReference type="Proteomes" id="UP000618591">
    <property type="component" value="Unassembled WGS sequence"/>
</dbReference>
<gene>
    <name evidence="1" type="ORF">GCM10011395_05310</name>
</gene>
<sequence>MAAHVAIVVAIDRRADGCTAACPEQLRPVQRDHIAEYPADRSAPHEASRAVLAAAIIRSVAAAIEAVVGGQLSVPRPSGRLSAVSIAMALRERRDGLGSGLTAFGVKAGYSICHKKRSVLRN</sequence>
<dbReference type="EMBL" id="BMDW01000002">
    <property type="protein sequence ID" value="GGA37929.1"/>
    <property type="molecule type" value="Genomic_DNA"/>
</dbReference>
<reference evidence="2" key="1">
    <citation type="journal article" date="2019" name="Int. J. Syst. Evol. Microbiol.">
        <title>The Global Catalogue of Microorganisms (GCM) 10K type strain sequencing project: providing services to taxonomists for standard genome sequencing and annotation.</title>
        <authorList>
            <consortium name="The Broad Institute Genomics Platform"/>
            <consortium name="The Broad Institute Genome Sequencing Center for Infectious Disease"/>
            <person name="Wu L."/>
            <person name="Ma J."/>
        </authorList>
    </citation>
    <scope>NUCLEOTIDE SEQUENCE [LARGE SCALE GENOMIC DNA]</scope>
    <source>
        <strain evidence="2">CGMCC 1.10106</strain>
    </source>
</reference>
<evidence type="ECO:0000313" key="1">
    <source>
        <dbReference type="EMBL" id="GGA37929.1"/>
    </source>
</evidence>
<keyword evidence="2" id="KW-1185">Reference proteome</keyword>